<organism evidence="13">
    <name type="scientific">Entomoneis paludosa</name>
    <dbReference type="NCBI Taxonomy" id="265537"/>
    <lineage>
        <taxon>Eukaryota</taxon>
        <taxon>Sar</taxon>
        <taxon>Stramenopiles</taxon>
        <taxon>Ochrophyta</taxon>
        <taxon>Bacillariophyta</taxon>
        <taxon>Bacillariophyceae</taxon>
        <taxon>Bacillariophycidae</taxon>
        <taxon>Entomoneidaceae</taxon>
        <taxon>Entomoneis</taxon>
    </lineage>
</organism>
<evidence type="ECO:0000256" key="8">
    <source>
        <dbReference type="ARBA" id="ARBA00023224"/>
    </source>
</evidence>
<keyword evidence="2 10" id="KW-0812">Transmembrane</keyword>
<dbReference type="PRINTS" id="PR01176">
    <property type="entry name" value="GABABRECEPTR"/>
</dbReference>
<evidence type="ECO:0000256" key="5">
    <source>
        <dbReference type="ARBA" id="ARBA00023136"/>
    </source>
</evidence>
<dbReference type="Pfam" id="PF00003">
    <property type="entry name" value="7tm_3"/>
    <property type="match status" value="1"/>
</dbReference>
<feature type="transmembrane region" description="Helical" evidence="10">
    <location>
        <begin position="1118"/>
        <end position="1140"/>
    </location>
</feature>
<dbReference type="EMBL" id="HBHT01034685">
    <property type="protein sequence ID" value="CAD9987567.1"/>
    <property type="molecule type" value="Transcribed_RNA"/>
</dbReference>
<feature type="compositionally biased region" description="Polar residues" evidence="9">
    <location>
        <begin position="1176"/>
        <end position="1188"/>
    </location>
</feature>
<feature type="compositionally biased region" description="Polar residues" evidence="9">
    <location>
        <begin position="1236"/>
        <end position="1249"/>
    </location>
</feature>
<protein>
    <recommendedName>
        <fullName evidence="11">G-protein coupled receptors family 3 profile domain-containing protein</fullName>
    </recommendedName>
</protein>
<evidence type="ECO:0000259" key="11">
    <source>
        <dbReference type="PROSITE" id="PS50259"/>
    </source>
</evidence>
<comment type="subcellular location">
    <subcellularLocation>
        <location evidence="1">Membrane</location>
        <topology evidence="1">Multi-pass membrane protein</topology>
    </subcellularLocation>
</comment>
<feature type="transmembrane region" description="Helical" evidence="10">
    <location>
        <begin position="957"/>
        <end position="976"/>
    </location>
</feature>
<evidence type="ECO:0000313" key="12">
    <source>
        <dbReference type="EMBL" id="CAD9987565.1"/>
    </source>
</evidence>
<evidence type="ECO:0000256" key="6">
    <source>
        <dbReference type="ARBA" id="ARBA00023170"/>
    </source>
</evidence>
<evidence type="ECO:0000256" key="1">
    <source>
        <dbReference type="ARBA" id="ARBA00004141"/>
    </source>
</evidence>
<feature type="compositionally biased region" description="Low complexity" evidence="9">
    <location>
        <begin position="1"/>
        <end position="12"/>
    </location>
</feature>
<feature type="region of interest" description="Disordered" evidence="9">
    <location>
        <begin position="1"/>
        <end position="38"/>
    </location>
</feature>
<dbReference type="GO" id="GO:0016787">
    <property type="term" value="F:hydrolase activity"/>
    <property type="evidence" value="ECO:0007669"/>
    <property type="project" value="InterPro"/>
</dbReference>
<dbReference type="Gene3D" id="3.90.780.10">
    <property type="entry name" value="5'-Nucleotidase, C-terminal domain"/>
    <property type="match status" value="1"/>
</dbReference>
<dbReference type="PANTHER" id="PTHR10519:SF20">
    <property type="entry name" value="G-PROTEIN COUPLED RECEPTOR 156-RELATED"/>
    <property type="match status" value="1"/>
</dbReference>
<dbReference type="PROSITE" id="PS50259">
    <property type="entry name" value="G_PROTEIN_RECEP_F3_4"/>
    <property type="match status" value="1"/>
</dbReference>
<feature type="transmembrane region" description="Helical" evidence="10">
    <location>
        <begin position="997"/>
        <end position="1018"/>
    </location>
</feature>
<dbReference type="EMBL" id="HBHT01034684">
    <property type="protein sequence ID" value="CAD9987565.1"/>
    <property type="molecule type" value="Transcribed_RNA"/>
</dbReference>
<feature type="region of interest" description="Disordered" evidence="9">
    <location>
        <begin position="1324"/>
        <end position="1435"/>
    </location>
</feature>
<feature type="transmembrane region" description="Helical" evidence="10">
    <location>
        <begin position="1082"/>
        <end position="1106"/>
    </location>
</feature>
<feature type="compositionally biased region" description="Basic and acidic residues" evidence="9">
    <location>
        <begin position="1408"/>
        <end position="1423"/>
    </location>
</feature>
<evidence type="ECO:0000256" key="7">
    <source>
        <dbReference type="ARBA" id="ARBA00023180"/>
    </source>
</evidence>
<dbReference type="SUPFAM" id="SSF55816">
    <property type="entry name" value="5'-nucleotidase (syn. UDP-sugar hydrolase), C-terminal domain"/>
    <property type="match status" value="1"/>
</dbReference>
<evidence type="ECO:0000256" key="10">
    <source>
        <dbReference type="SAM" id="Phobius"/>
    </source>
</evidence>
<feature type="transmembrane region" description="Helical" evidence="10">
    <location>
        <begin position="1050"/>
        <end position="1070"/>
    </location>
</feature>
<dbReference type="GO" id="GO:0004965">
    <property type="term" value="F:G protein-coupled GABA receptor activity"/>
    <property type="evidence" value="ECO:0007669"/>
    <property type="project" value="InterPro"/>
</dbReference>
<dbReference type="GO" id="GO:0009166">
    <property type="term" value="P:nucleotide catabolic process"/>
    <property type="evidence" value="ECO:0007669"/>
    <property type="project" value="InterPro"/>
</dbReference>
<keyword evidence="6" id="KW-0675">Receptor</keyword>
<feature type="transmembrane region" description="Helical" evidence="10">
    <location>
        <begin position="909"/>
        <end position="937"/>
    </location>
</feature>
<evidence type="ECO:0000256" key="4">
    <source>
        <dbReference type="ARBA" id="ARBA00023040"/>
    </source>
</evidence>
<dbReference type="Pfam" id="PF02872">
    <property type="entry name" value="5_nucleotid_C"/>
    <property type="match status" value="1"/>
</dbReference>
<dbReference type="InterPro" id="IPR002455">
    <property type="entry name" value="GPCR3_GABA-B"/>
</dbReference>
<keyword evidence="3 10" id="KW-1133">Transmembrane helix</keyword>
<keyword evidence="4" id="KW-0297">G-protein coupled receptor</keyword>
<proteinExistence type="predicted"/>
<dbReference type="InterPro" id="IPR017978">
    <property type="entry name" value="GPCR_3_C"/>
</dbReference>
<sequence length="1435" mass="159165">MTDSSFSSSSSSEEIRPQQAQHRNMVEQESSFRPHPQRASLVVTSAPLLSGRLRDCALGEEAVHHFTLLPEGEEEEYPCHTGGLAAVQAWIRHYHNNTSTTNDNDTTPVLTIPMGDFKAPLTTLSRFGYGVNTLLYQQVFGWRTWTLPAYTLWPERLDNHALYHAQDATFPALVSNVFTAPHEPWHPYVKSIHYDDTTQLALIYLTKDYLSNTVSQIQSTRVLLQAIFKTNMARDHCDVSSDSGMVVPALTTFAEESFAEWWMEQEGNVIDAMTDAQQNASTTTRIPNGPAPSDAGMLSNCYRPVVVWDDKDASQFDAFVQAFSSHSEEETRYYEYPLAIVDIWGHAAKQQGQDTSVERLDNPAQTWLVSYQASRTEYHQVQFTWNNTASSQLSIDQAVLSHQDLQDLPSEVQTPEYWQDLENVRQYARQAYQTALVTEQGIASQAMPPPTTNDNYRHCYLGECALGNVVANAFLALDNHTADVAFLPSFLLDGPGWKARDIHYLELLENIPYAAQTCTGTLTGLHLLRVLQNSLDQATFDPYDGTRTGGRLLQVAGMQIVYHSPLQTPSPLESNENDDTVSRIVSVDIWDKVEQRYAPLEKQKLYKFVSNTHLCFTFSNFPELLDATGLQEMGEVPATKRSQEDMKDVVHEYLLSTYGATGKTLEPFQDPPQRLIPSAIRQTPMEYWTDRQGCEARSNPDDVSAELQEYYWDAAILECKICPLYGNVVLSKSEGILQGQALQSDSLVYDEVTLTNLEKFTVGVTWGTLSLPSYIEYKVVPENPGILNSTFDEIGASSQIDLSNATADNNMWVLSPNQSLKIEIAFDPSERSAGTDTSSLVFEFSDYNRVLGGCPGSQTKYTVVAQLSLSTNLNHLDGVAAFGYTSAALVIMTSLSFGAWVARRRKARVVLVLQPVFLITLALGVLLIGAALIPFSIDDGVASHRGCDIACMAKPWLLSHGVIISVAALFCKLLRINRVVQGMEQHQTRLKIEPKDVILPASIFVLLNFVFMVIWTVADPMHWERFEVDQQPWNTYGKCHLGDGTVGKVMFGLVVAVCTVSFIMTCWQAFRARNISSEFSESRYLGIAIYSWVQLCVVGVPVYFLVDEDDVVVKYSLIVGLLLAVCMSMLLVVFVPILAYKERQRSRRESSGTGVRIGPGERNVATDSIGVITGSPAPTNSVTEQDQPTPEEGPSAAVLPCTVRGPQSSSPGFSSDGHHSDSAVAGSHPKRPVETSRYSQPGLSIATPTSRDSLGLGPDSLDLYSTGQSVSQSTANHDTVTNPVRPLPQPSRFSKAMKSARVGPPSTVSSMRRERGIISDISDDYQSRHAPESIAEEPRGILQNTESFVVEEPADGTARPRPLYDDEDLNDETEEMTVNTKEKSVQRSFSLYDDDSSRAMSSQPQRPLYDDDKSLHKESKSNDDSVLPLYSQNEP</sequence>
<gene>
    <name evidence="12" type="ORF">APAL1065_LOCUS23322</name>
    <name evidence="13" type="ORF">APAL1065_LOCUS23323</name>
</gene>
<dbReference type="CDD" id="cd15047">
    <property type="entry name" value="7tmC_GABA-B-like"/>
    <property type="match status" value="1"/>
</dbReference>
<keyword evidence="8" id="KW-0807">Transducer</keyword>
<feature type="region of interest" description="Disordered" evidence="9">
    <location>
        <begin position="1148"/>
        <end position="1257"/>
    </location>
</feature>
<dbReference type="PANTHER" id="PTHR10519">
    <property type="entry name" value="GABA-B RECEPTOR"/>
    <property type="match status" value="1"/>
</dbReference>
<feature type="compositionally biased region" description="Acidic residues" evidence="9">
    <location>
        <begin position="1365"/>
        <end position="1375"/>
    </location>
</feature>
<evidence type="ECO:0000256" key="9">
    <source>
        <dbReference type="SAM" id="MobiDB-lite"/>
    </source>
</evidence>
<keyword evidence="5 10" id="KW-0472">Membrane</keyword>
<dbReference type="GO" id="GO:0038039">
    <property type="term" value="C:G protein-coupled receptor heterodimeric complex"/>
    <property type="evidence" value="ECO:0007669"/>
    <property type="project" value="TreeGrafter"/>
</dbReference>
<name>A0A6U3DGF0_9STRA</name>
<evidence type="ECO:0000256" key="2">
    <source>
        <dbReference type="ARBA" id="ARBA00022692"/>
    </source>
</evidence>
<evidence type="ECO:0000256" key="3">
    <source>
        <dbReference type="ARBA" id="ARBA00022989"/>
    </source>
</evidence>
<evidence type="ECO:0000313" key="13">
    <source>
        <dbReference type="EMBL" id="CAD9987567.1"/>
    </source>
</evidence>
<feature type="compositionally biased region" description="Basic and acidic residues" evidence="9">
    <location>
        <begin position="1325"/>
        <end position="1339"/>
    </location>
</feature>
<dbReference type="InterPro" id="IPR036907">
    <property type="entry name" value="5'-Nucleotdase_C_sf"/>
</dbReference>
<feature type="transmembrane region" description="Helical" evidence="10">
    <location>
        <begin position="881"/>
        <end position="902"/>
    </location>
</feature>
<dbReference type="InterPro" id="IPR008334">
    <property type="entry name" value="5'-Nucleotdase_C"/>
</dbReference>
<keyword evidence="7" id="KW-0325">Glycoprotein</keyword>
<feature type="domain" description="G-protein coupled receptors family 3 profile" evidence="11">
    <location>
        <begin position="950"/>
        <end position="1136"/>
    </location>
</feature>
<reference evidence="13" key="1">
    <citation type="submission" date="2021-01" db="EMBL/GenBank/DDBJ databases">
        <authorList>
            <person name="Corre E."/>
            <person name="Pelletier E."/>
            <person name="Niang G."/>
            <person name="Scheremetjew M."/>
            <person name="Finn R."/>
            <person name="Kale V."/>
            <person name="Holt S."/>
            <person name="Cochrane G."/>
            <person name="Meng A."/>
            <person name="Brown T."/>
            <person name="Cohen L."/>
        </authorList>
    </citation>
    <scope>NUCLEOTIDE SEQUENCE</scope>
    <source>
        <strain evidence="13">CCMP125</strain>
    </source>
</reference>
<accession>A0A6U3DGF0</accession>